<dbReference type="PANTHER" id="PTHR34471">
    <property type="entry name" value="ARGININE REPRESSOR"/>
    <property type="match status" value="1"/>
</dbReference>
<dbReference type="GO" id="GO:0034618">
    <property type="term" value="F:arginine binding"/>
    <property type="evidence" value="ECO:0007669"/>
    <property type="project" value="InterPro"/>
</dbReference>
<evidence type="ECO:0000259" key="11">
    <source>
        <dbReference type="Pfam" id="PF02863"/>
    </source>
</evidence>
<dbReference type="InterPro" id="IPR036390">
    <property type="entry name" value="WH_DNA-bd_sf"/>
</dbReference>
<dbReference type="GO" id="GO:0006526">
    <property type="term" value="P:L-arginine biosynthetic process"/>
    <property type="evidence" value="ECO:0007669"/>
    <property type="project" value="UniProtKB-KW"/>
</dbReference>
<dbReference type="InterPro" id="IPR036388">
    <property type="entry name" value="WH-like_DNA-bd_sf"/>
</dbReference>
<evidence type="ECO:0000259" key="10">
    <source>
        <dbReference type="Pfam" id="PF01316"/>
    </source>
</evidence>
<accession>A0A9D9DZ24</accession>
<comment type="similarity">
    <text evidence="3 9">Belongs to the ArgR family.</text>
</comment>
<keyword evidence="7 9" id="KW-0238">DNA-binding</keyword>
<keyword evidence="9" id="KW-0028">Amino-acid biosynthesis</keyword>
<dbReference type="SUPFAM" id="SSF46785">
    <property type="entry name" value="Winged helix' DNA-binding domain"/>
    <property type="match status" value="1"/>
</dbReference>
<dbReference type="EMBL" id="JADIMT010000054">
    <property type="protein sequence ID" value="MBO8436211.1"/>
    <property type="molecule type" value="Genomic_DNA"/>
</dbReference>
<reference evidence="12" key="2">
    <citation type="journal article" date="2021" name="PeerJ">
        <title>Extensive microbial diversity within the chicken gut microbiome revealed by metagenomics and culture.</title>
        <authorList>
            <person name="Gilroy R."/>
            <person name="Ravi A."/>
            <person name="Getino M."/>
            <person name="Pursley I."/>
            <person name="Horton D.L."/>
            <person name="Alikhan N.F."/>
            <person name="Baker D."/>
            <person name="Gharbi K."/>
            <person name="Hall N."/>
            <person name="Watson M."/>
            <person name="Adriaenssens E.M."/>
            <person name="Foster-Nyarko E."/>
            <person name="Jarju S."/>
            <person name="Secka A."/>
            <person name="Antonio M."/>
            <person name="Oren A."/>
            <person name="Chaudhuri R.R."/>
            <person name="La Ragione R."/>
            <person name="Hildebrand F."/>
            <person name="Pallen M.J."/>
        </authorList>
    </citation>
    <scope>NUCLEOTIDE SEQUENCE</scope>
    <source>
        <strain evidence="12">7293</strain>
    </source>
</reference>
<dbReference type="Proteomes" id="UP000823615">
    <property type="component" value="Unassembled WGS sequence"/>
</dbReference>
<name>A0A9D9DZ24_9SPIO</name>
<dbReference type="InterPro" id="IPR020900">
    <property type="entry name" value="Arg_repress_DNA-bd"/>
</dbReference>
<reference evidence="12" key="1">
    <citation type="submission" date="2020-10" db="EMBL/GenBank/DDBJ databases">
        <authorList>
            <person name="Gilroy R."/>
        </authorList>
    </citation>
    <scope>NUCLEOTIDE SEQUENCE</scope>
    <source>
        <strain evidence="12">7293</strain>
    </source>
</reference>
<proteinExistence type="inferred from homology"/>
<dbReference type="Pfam" id="PF02863">
    <property type="entry name" value="Arg_repressor_C"/>
    <property type="match status" value="1"/>
</dbReference>
<comment type="function">
    <text evidence="9">Regulates arginine biosynthesis genes.</text>
</comment>
<dbReference type="InterPro" id="IPR001669">
    <property type="entry name" value="Arg_repress"/>
</dbReference>
<comment type="subcellular location">
    <subcellularLocation>
        <location evidence="1 9">Cytoplasm</location>
    </subcellularLocation>
</comment>
<evidence type="ECO:0000256" key="2">
    <source>
        <dbReference type="ARBA" id="ARBA00005040"/>
    </source>
</evidence>
<dbReference type="Gene3D" id="1.10.10.10">
    <property type="entry name" value="Winged helix-like DNA-binding domain superfamily/Winged helix DNA-binding domain"/>
    <property type="match status" value="1"/>
</dbReference>
<evidence type="ECO:0000256" key="6">
    <source>
        <dbReference type="ARBA" id="ARBA00023015"/>
    </source>
</evidence>
<dbReference type="SUPFAM" id="SSF55252">
    <property type="entry name" value="C-terminal domain of arginine repressor"/>
    <property type="match status" value="1"/>
</dbReference>
<dbReference type="GO" id="GO:0003700">
    <property type="term" value="F:DNA-binding transcription factor activity"/>
    <property type="evidence" value="ECO:0007669"/>
    <property type="project" value="UniProtKB-UniRule"/>
</dbReference>
<dbReference type="Gene3D" id="3.30.1360.40">
    <property type="match status" value="1"/>
</dbReference>
<evidence type="ECO:0000256" key="7">
    <source>
        <dbReference type="ARBA" id="ARBA00023125"/>
    </source>
</evidence>
<evidence type="ECO:0000256" key="8">
    <source>
        <dbReference type="ARBA" id="ARBA00023163"/>
    </source>
</evidence>
<dbReference type="Pfam" id="PF01316">
    <property type="entry name" value="Arg_repressor"/>
    <property type="match status" value="1"/>
</dbReference>
<dbReference type="InterPro" id="IPR020899">
    <property type="entry name" value="Arg_repress_C"/>
</dbReference>
<sequence>MKERHNRLTVVKELIRNNRIDNQDTLLELLKKEGYNVTQATLSRDLKMLKVGKISDGWSGYYYTLPESDLVSESEKSYIQDVRRGIISIEFSGNFGVIKTRPGHANSVGFALDVLALPEILGTVAGDDTIFVILREGMTKEDLLESFNARIPEIKE</sequence>
<evidence type="ECO:0000313" key="13">
    <source>
        <dbReference type="Proteomes" id="UP000823615"/>
    </source>
</evidence>
<dbReference type="GO" id="GO:1900079">
    <property type="term" value="P:regulation of arginine biosynthetic process"/>
    <property type="evidence" value="ECO:0007669"/>
    <property type="project" value="UniProtKB-UniRule"/>
</dbReference>
<dbReference type="GO" id="GO:0003677">
    <property type="term" value="F:DNA binding"/>
    <property type="evidence" value="ECO:0007669"/>
    <property type="project" value="UniProtKB-KW"/>
</dbReference>
<evidence type="ECO:0000313" key="12">
    <source>
        <dbReference type="EMBL" id="MBO8436211.1"/>
    </source>
</evidence>
<dbReference type="AlphaFoldDB" id="A0A9D9DZ24"/>
<dbReference type="PANTHER" id="PTHR34471:SF1">
    <property type="entry name" value="ARGININE REPRESSOR"/>
    <property type="match status" value="1"/>
</dbReference>
<dbReference type="InterPro" id="IPR036251">
    <property type="entry name" value="Arg_repress_C_sf"/>
</dbReference>
<keyword evidence="8 9" id="KW-0804">Transcription</keyword>
<evidence type="ECO:0000256" key="5">
    <source>
        <dbReference type="ARBA" id="ARBA00022490"/>
    </source>
</evidence>
<feature type="domain" description="Arginine repressor DNA-binding" evidence="10">
    <location>
        <begin position="3"/>
        <end position="69"/>
    </location>
</feature>
<comment type="pathway">
    <text evidence="2 9">Amino-acid biosynthesis; L-arginine biosynthesis [regulation].</text>
</comment>
<gene>
    <name evidence="9" type="primary">argR</name>
    <name evidence="12" type="ORF">IAA97_04460</name>
</gene>
<keyword evidence="5 9" id="KW-0963">Cytoplasm</keyword>
<evidence type="ECO:0000256" key="9">
    <source>
        <dbReference type="HAMAP-Rule" id="MF_00173"/>
    </source>
</evidence>
<dbReference type="GO" id="GO:0051259">
    <property type="term" value="P:protein complex oligomerization"/>
    <property type="evidence" value="ECO:0007669"/>
    <property type="project" value="InterPro"/>
</dbReference>
<keyword evidence="6 9" id="KW-0805">Transcription regulation</keyword>
<feature type="domain" description="Arginine repressor C-terminal" evidence="11">
    <location>
        <begin position="83"/>
        <end position="148"/>
    </location>
</feature>
<organism evidence="12 13">
    <name type="scientific">Candidatus Ornithospirochaeta stercoripullorum</name>
    <dbReference type="NCBI Taxonomy" id="2840899"/>
    <lineage>
        <taxon>Bacteria</taxon>
        <taxon>Pseudomonadati</taxon>
        <taxon>Spirochaetota</taxon>
        <taxon>Spirochaetia</taxon>
        <taxon>Spirochaetales</taxon>
        <taxon>Spirochaetaceae</taxon>
        <taxon>Spirochaetaceae incertae sedis</taxon>
        <taxon>Candidatus Ornithospirochaeta</taxon>
    </lineage>
</organism>
<keyword evidence="9" id="KW-0055">Arginine biosynthesis</keyword>
<evidence type="ECO:0000256" key="1">
    <source>
        <dbReference type="ARBA" id="ARBA00004496"/>
    </source>
</evidence>
<evidence type="ECO:0000256" key="4">
    <source>
        <dbReference type="ARBA" id="ARBA00021148"/>
    </source>
</evidence>
<keyword evidence="9" id="KW-0678">Repressor</keyword>
<protein>
    <recommendedName>
        <fullName evidence="4 9">Arginine repressor</fullName>
    </recommendedName>
</protein>
<dbReference type="GO" id="GO:0005737">
    <property type="term" value="C:cytoplasm"/>
    <property type="evidence" value="ECO:0007669"/>
    <property type="project" value="UniProtKB-SubCell"/>
</dbReference>
<evidence type="ECO:0000256" key="3">
    <source>
        <dbReference type="ARBA" id="ARBA00008316"/>
    </source>
</evidence>
<dbReference type="HAMAP" id="MF_00173">
    <property type="entry name" value="Arg_repressor"/>
    <property type="match status" value="1"/>
</dbReference>
<dbReference type="PRINTS" id="PR01467">
    <property type="entry name" value="ARGREPRESSOR"/>
</dbReference>
<comment type="caution">
    <text evidence="12">The sequence shown here is derived from an EMBL/GenBank/DDBJ whole genome shotgun (WGS) entry which is preliminary data.</text>
</comment>